<accession>A0A8S3Y3J7</accession>
<gene>
    <name evidence="1" type="ORF">PAPOLLO_LOCUS25271</name>
</gene>
<proteinExistence type="predicted"/>
<sequence>MNIKCVFQPHSEWGPKDIETRRLRIQYDSRNYIESQAPRKLSRYMIQKSRLESYKLDVQYDNVVRHSSLTSTEIHIEDEKKHK</sequence>
<evidence type="ECO:0000313" key="2">
    <source>
        <dbReference type="Proteomes" id="UP000691718"/>
    </source>
</evidence>
<dbReference type="OrthoDB" id="7470116at2759"/>
<evidence type="ECO:0000313" key="1">
    <source>
        <dbReference type="EMBL" id="CAG5052108.1"/>
    </source>
</evidence>
<protein>
    <submittedName>
        <fullName evidence="1">(apollo) hypothetical protein</fullName>
    </submittedName>
</protein>
<dbReference type="AlphaFoldDB" id="A0A8S3Y3J7"/>
<comment type="caution">
    <text evidence="1">The sequence shown here is derived from an EMBL/GenBank/DDBJ whole genome shotgun (WGS) entry which is preliminary data.</text>
</comment>
<keyword evidence="2" id="KW-1185">Reference proteome</keyword>
<dbReference type="Proteomes" id="UP000691718">
    <property type="component" value="Unassembled WGS sequence"/>
</dbReference>
<reference evidence="1" key="1">
    <citation type="submission" date="2021-04" db="EMBL/GenBank/DDBJ databases">
        <authorList>
            <person name="Tunstrom K."/>
        </authorList>
    </citation>
    <scope>NUCLEOTIDE SEQUENCE</scope>
</reference>
<dbReference type="EMBL" id="CAJQZP010001514">
    <property type="protein sequence ID" value="CAG5052108.1"/>
    <property type="molecule type" value="Genomic_DNA"/>
</dbReference>
<name>A0A8S3Y3J7_PARAO</name>
<organism evidence="1 2">
    <name type="scientific">Parnassius apollo</name>
    <name type="common">Apollo butterfly</name>
    <name type="synonym">Papilio apollo</name>
    <dbReference type="NCBI Taxonomy" id="110799"/>
    <lineage>
        <taxon>Eukaryota</taxon>
        <taxon>Metazoa</taxon>
        <taxon>Ecdysozoa</taxon>
        <taxon>Arthropoda</taxon>
        <taxon>Hexapoda</taxon>
        <taxon>Insecta</taxon>
        <taxon>Pterygota</taxon>
        <taxon>Neoptera</taxon>
        <taxon>Endopterygota</taxon>
        <taxon>Lepidoptera</taxon>
        <taxon>Glossata</taxon>
        <taxon>Ditrysia</taxon>
        <taxon>Papilionoidea</taxon>
        <taxon>Papilionidae</taxon>
        <taxon>Parnassiinae</taxon>
        <taxon>Parnassini</taxon>
        <taxon>Parnassius</taxon>
        <taxon>Parnassius</taxon>
    </lineage>
</organism>